<evidence type="ECO:0000259" key="4">
    <source>
        <dbReference type="PROSITE" id="PS50166"/>
    </source>
</evidence>
<dbReference type="Pfam" id="PF19273">
    <property type="entry name" value="Exportin-5"/>
    <property type="match status" value="1"/>
</dbReference>
<dbReference type="GO" id="GO:0042565">
    <property type="term" value="C:RNA nuclear export complex"/>
    <property type="evidence" value="ECO:0007669"/>
    <property type="project" value="TreeGrafter"/>
</dbReference>
<dbReference type="PANTHER" id="PTHR11223">
    <property type="entry name" value="EXPORTIN 1/5"/>
    <property type="match status" value="1"/>
</dbReference>
<keyword evidence="2" id="KW-0175">Coiled coil</keyword>
<reference evidence="5" key="2">
    <citation type="submission" date="2021-01" db="EMBL/GenBank/DDBJ databases">
        <authorList>
            <person name="Schikora-Tamarit M.A."/>
        </authorList>
    </citation>
    <scope>NUCLEOTIDE SEQUENCE</scope>
    <source>
        <strain evidence="5">CBS6341</strain>
    </source>
</reference>
<dbReference type="GO" id="GO:0006405">
    <property type="term" value="P:RNA export from nucleus"/>
    <property type="evidence" value="ECO:0007669"/>
    <property type="project" value="TreeGrafter"/>
</dbReference>
<sequence>MDANGLSQIVNALKLIHSPKSSNQTRQEAQAFLEQVKKQDESPFWGYELALPNQDPVVRHFGLTLLQNSINRQWIKYNQDKKLTIRKWVIELANNLQSSDPHFLREKLAFLWVSVAKRTWGSYLNNDDDNKKASYEELVEGWSSMDQDLSKLWVSSPQTRELSLIIFRTLFEDVYVLDDPISQNRNYLLSSSCANVLLPEALLNNIYNENVNLKEAKALNEGWFLLWQEFLNESIRNGDDVSIIKTLETFKTCLNWPYSSLLTQSQILKTFLNTLLISNIKIKNLTTDCLHILFTRSFNTTEDLEEIVGAIFKPEGIQLLTNIYGSIRLDEDDIDDELYSFAKKLSEMIVSLSEHFQAIDLQRSDIYNYLKLILQSTASDSLTISAVSLNFWGFMLRSKEKIEIIENILPDLLEVASSKLVNFGDLNEEHITQKFISFDYNSQSDGYSFLSNYKKLVDDIVRLTICIKAEEGLVWLNNRLENFFGSEIGRSILSTEELDYHDIPFMLAISQLDIIEASVRGIVRWKIWYSNQDYNEKLDILTREVDQLLSKLLSLEIKDPIILKKLGQVYVQFLPLLNDQSIFKIIERLLEMSTYEYPSDQNDEKYNIVKDLRSSCVNELNRIALIIPDNLKNILDDLERVFEDLLKRVSNTEAVHFKCFLLVVSQRTAIPNKEQRFIKIVEPEIMAWTDPVTVKGLSDLPWFMERLGIVQIADYFKSRDIKANDKLLDIAIDEQGLKLKSELKERWTQIFPIRTTRLLVQYSIEKLPKDSQYFKDLLKLWKPRIVPIIPHILQLLYQIQSYHNPANWTDLPEIVQSFVKDTTIERFWQMGVSIQSRDSFLEENVKAMHTLRDFADSVGQIIRYTREYVYLSISAVSQLDDTFYTIPDIADIFWRAATGEKIGITLHSWKHMINVALRPVIKNCPPHNVDQFLGKLLPQMFNTLDEVLMKNWEKVYVSGLTFDENDEQLSEEMMEEHLLRQVTQVIIRLLVDCVGQYGYRNPLTETQLAVKKLIFSNKSILAPFLQIVCHIIMFKDTRCSFNVVLIMRAILNEIVLNDEEVDNYLCEHLTKALLHVLTDDFYKETQYEAAYVLTSLYINLRSRGSYMGQIMMQYLPNITQENLVKFEQDLANCNNSKEQRNVLLEYIQSLKEKDDDEELIKKQRAKQLEQVSRKKKNESNVLNDPFTENGALGSLFGDN</sequence>
<dbReference type="GO" id="GO:0005634">
    <property type="term" value="C:nucleus"/>
    <property type="evidence" value="ECO:0007669"/>
    <property type="project" value="TreeGrafter"/>
</dbReference>
<dbReference type="InterPro" id="IPR001494">
    <property type="entry name" value="Importin-beta_N"/>
</dbReference>
<name>A0A9P8T7F0_9ASCO</name>
<feature type="domain" description="Importin N-terminal" evidence="4">
    <location>
        <begin position="29"/>
        <end position="95"/>
    </location>
</feature>
<accession>A0A9P8T7F0</accession>
<dbReference type="InterPro" id="IPR016024">
    <property type="entry name" value="ARM-type_fold"/>
</dbReference>
<gene>
    <name evidence="5" type="ORF">WICMUC_005072</name>
</gene>
<dbReference type="AlphaFoldDB" id="A0A9P8T7F0"/>
<dbReference type="PANTHER" id="PTHR11223:SF3">
    <property type="entry name" value="EXPORTIN-5"/>
    <property type="match status" value="1"/>
</dbReference>
<dbReference type="EMBL" id="JAEUBF010001347">
    <property type="protein sequence ID" value="KAH3669108.1"/>
    <property type="molecule type" value="Genomic_DNA"/>
</dbReference>
<feature type="coiled-coil region" evidence="2">
    <location>
        <begin position="531"/>
        <end position="558"/>
    </location>
</feature>
<dbReference type="GO" id="GO:0051170">
    <property type="term" value="P:import into nucleus"/>
    <property type="evidence" value="ECO:0007669"/>
    <property type="project" value="UniProtKB-ARBA"/>
</dbReference>
<protein>
    <recommendedName>
        <fullName evidence="4">Importin N-terminal domain-containing protein</fullName>
    </recommendedName>
</protein>
<evidence type="ECO:0000256" key="1">
    <source>
        <dbReference type="ARBA" id="ARBA00009466"/>
    </source>
</evidence>
<organism evidence="5 6">
    <name type="scientific">Wickerhamomyces mucosus</name>
    <dbReference type="NCBI Taxonomy" id="1378264"/>
    <lineage>
        <taxon>Eukaryota</taxon>
        <taxon>Fungi</taxon>
        <taxon>Dikarya</taxon>
        <taxon>Ascomycota</taxon>
        <taxon>Saccharomycotina</taxon>
        <taxon>Saccharomycetes</taxon>
        <taxon>Phaffomycetales</taxon>
        <taxon>Wickerhamomycetaceae</taxon>
        <taxon>Wickerhamomyces</taxon>
    </lineage>
</organism>
<proteinExistence type="inferred from homology"/>
<dbReference type="Gene3D" id="1.25.10.10">
    <property type="entry name" value="Leucine-rich Repeat Variant"/>
    <property type="match status" value="1"/>
</dbReference>
<feature type="region of interest" description="Disordered" evidence="3">
    <location>
        <begin position="1171"/>
        <end position="1199"/>
    </location>
</feature>
<evidence type="ECO:0000313" key="6">
    <source>
        <dbReference type="Proteomes" id="UP000769528"/>
    </source>
</evidence>
<evidence type="ECO:0000256" key="3">
    <source>
        <dbReference type="SAM" id="MobiDB-lite"/>
    </source>
</evidence>
<evidence type="ECO:0000313" key="5">
    <source>
        <dbReference type="EMBL" id="KAH3669108.1"/>
    </source>
</evidence>
<reference evidence="5" key="1">
    <citation type="journal article" date="2021" name="Open Biol.">
        <title>Shared evolutionary footprints suggest mitochondrial oxidative damage underlies multiple complex I losses in fungi.</title>
        <authorList>
            <person name="Schikora-Tamarit M.A."/>
            <person name="Marcet-Houben M."/>
            <person name="Nosek J."/>
            <person name="Gabaldon T."/>
        </authorList>
    </citation>
    <scope>NUCLEOTIDE SEQUENCE</scope>
    <source>
        <strain evidence="5">CBS6341</strain>
    </source>
</reference>
<dbReference type="SUPFAM" id="SSF48371">
    <property type="entry name" value="ARM repeat"/>
    <property type="match status" value="1"/>
</dbReference>
<dbReference type="PROSITE" id="PS50166">
    <property type="entry name" value="IMPORTIN_B_NT"/>
    <property type="match status" value="1"/>
</dbReference>
<dbReference type="GO" id="GO:0005737">
    <property type="term" value="C:cytoplasm"/>
    <property type="evidence" value="ECO:0007669"/>
    <property type="project" value="TreeGrafter"/>
</dbReference>
<dbReference type="GO" id="GO:0006611">
    <property type="term" value="P:protein export from nucleus"/>
    <property type="evidence" value="ECO:0007669"/>
    <property type="project" value="InterPro"/>
</dbReference>
<dbReference type="Proteomes" id="UP000769528">
    <property type="component" value="Unassembled WGS sequence"/>
</dbReference>
<keyword evidence="6" id="KW-1185">Reference proteome</keyword>
<dbReference type="GO" id="GO:0031267">
    <property type="term" value="F:small GTPase binding"/>
    <property type="evidence" value="ECO:0007669"/>
    <property type="project" value="InterPro"/>
</dbReference>
<dbReference type="GO" id="GO:0005049">
    <property type="term" value="F:nuclear export signal receptor activity"/>
    <property type="evidence" value="ECO:0007669"/>
    <property type="project" value="InterPro"/>
</dbReference>
<dbReference type="GO" id="GO:0003723">
    <property type="term" value="F:RNA binding"/>
    <property type="evidence" value="ECO:0007669"/>
    <property type="project" value="TreeGrafter"/>
</dbReference>
<dbReference type="SMART" id="SM00913">
    <property type="entry name" value="IBN_N"/>
    <property type="match status" value="1"/>
</dbReference>
<dbReference type="InterPro" id="IPR045065">
    <property type="entry name" value="XPO1/5"/>
</dbReference>
<dbReference type="InterPro" id="IPR045478">
    <property type="entry name" value="Exportin-5_C"/>
</dbReference>
<dbReference type="OrthoDB" id="2215036at2759"/>
<dbReference type="InterPro" id="IPR011989">
    <property type="entry name" value="ARM-like"/>
</dbReference>
<evidence type="ECO:0000256" key="2">
    <source>
        <dbReference type="SAM" id="Coils"/>
    </source>
</evidence>
<comment type="similarity">
    <text evidence="1">Belongs to the exportin family.</text>
</comment>
<comment type="caution">
    <text evidence="5">The sequence shown here is derived from an EMBL/GenBank/DDBJ whole genome shotgun (WGS) entry which is preliminary data.</text>
</comment>